<sequence>MTETLHAIQVYPSAMFLKNDQTLQNRSKTEEGVRQQLLLQWSKEISDMGVAFRSKESIEEKLRNEIKKKENYKGTGGGSCGMTKLAQYLQPLADALAEKRILCVEYRELKWWKMFELDKVFVIDDNCGGERAGEADNTNMNDVEMQEGEDDVATRPASQERPGLSTEADFVLSSSRQRSAAA</sequence>
<evidence type="ECO:0000256" key="1">
    <source>
        <dbReference type="SAM" id="MobiDB-lite"/>
    </source>
</evidence>
<dbReference type="EMBL" id="CATQJL010000316">
    <property type="protein sequence ID" value="CAJ0606152.1"/>
    <property type="molecule type" value="Genomic_DNA"/>
</dbReference>
<keyword evidence="3" id="KW-1185">Reference proteome</keyword>
<accession>A0AA36H8Y8</accession>
<feature type="compositionally biased region" description="Polar residues" evidence="1">
    <location>
        <begin position="172"/>
        <end position="182"/>
    </location>
</feature>
<protein>
    <submittedName>
        <fullName evidence="2">Uncharacterized protein</fullName>
    </submittedName>
</protein>
<organism evidence="2 3">
    <name type="scientific">Cylicocyclus nassatus</name>
    <name type="common">Nematode worm</name>
    <dbReference type="NCBI Taxonomy" id="53992"/>
    <lineage>
        <taxon>Eukaryota</taxon>
        <taxon>Metazoa</taxon>
        <taxon>Ecdysozoa</taxon>
        <taxon>Nematoda</taxon>
        <taxon>Chromadorea</taxon>
        <taxon>Rhabditida</taxon>
        <taxon>Rhabditina</taxon>
        <taxon>Rhabditomorpha</taxon>
        <taxon>Strongyloidea</taxon>
        <taxon>Strongylidae</taxon>
        <taxon>Cylicocyclus</taxon>
    </lineage>
</organism>
<reference evidence="2" key="1">
    <citation type="submission" date="2023-07" db="EMBL/GenBank/DDBJ databases">
        <authorList>
            <consortium name="CYATHOMIX"/>
        </authorList>
    </citation>
    <scope>NUCLEOTIDE SEQUENCE</scope>
    <source>
        <strain evidence="2">N/A</strain>
    </source>
</reference>
<feature type="region of interest" description="Disordered" evidence="1">
    <location>
        <begin position="131"/>
        <end position="182"/>
    </location>
</feature>
<gene>
    <name evidence="2" type="ORF">CYNAS_LOCUS18135</name>
</gene>
<dbReference type="Proteomes" id="UP001176961">
    <property type="component" value="Unassembled WGS sequence"/>
</dbReference>
<evidence type="ECO:0000313" key="3">
    <source>
        <dbReference type="Proteomes" id="UP001176961"/>
    </source>
</evidence>
<evidence type="ECO:0000313" key="2">
    <source>
        <dbReference type="EMBL" id="CAJ0606152.1"/>
    </source>
</evidence>
<comment type="caution">
    <text evidence="2">The sequence shown here is derived from an EMBL/GenBank/DDBJ whole genome shotgun (WGS) entry which is preliminary data.</text>
</comment>
<name>A0AA36H8Y8_CYLNA</name>
<dbReference type="AlphaFoldDB" id="A0AA36H8Y8"/>
<proteinExistence type="predicted"/>